<proteinExistence type="predicted"/>
<gene>
    <name evidence="1" type="ORF">ABIE21_003656</name>
</gene>
<reference evidence="1 2" key="1">
    <citation type="submission" date="2024-06" db="EMBL/GenBank/DDBJ databases">
        <title>Sorghum-associated microbial communities from plants grown in Nebraska, USA.</title>
        <authorList>
            <person name="Schachtman D."/>
        </authorList>
    </citation>
    <scope>NUCLEOTIDE SEQUENCE [LARGE SCALE GENOMIC DNA]</scope>
    <source>
        <strain evidence="1 2">2857</strain>
    </source>
</reference>
<dbReference type="RefSeq" id="WP_354026283.1">
    <property type="nucleotide sequence ID" value="NZ_JBEPSJ010000006.1"/>
</dbReference>
<keyword evidence="2" id="KW-1185">Reference proteome</keyword>
<evidence type="ECO:0000313" key="2">
    <source>
        <dbReference type="Proteomes" id="UP001549257"/>
    </source>
</evidence>
<name>A0ABV2QTE7_9MICO</name>
<sequence>METNPFSLDKVISYVEHRHPDGDALGRLSDAALIGADLNEQGDALIGYYVDQARKSGASWSQIGLSLGVTKQAAQQRHVSKPSASGTNAN</sequence>
<organism evidence="1 2">
    <name type="scientific">Conyzicola nivalis</name>
    <dbReference type="NCBI Taxonomy" id="1477021"/>
    <lineage>
        <taxon>Bacteria</taxon>
        <taxon>Bacillati</taxon>
        <taxon>Actinomycetota</taxon>
        <taxon>Actinomycetes</taxon>
        <taxon>Micrococcales</taxon>
        <taxon>Microbacteriaceae</taxon>
        <taxon>Conyzicola</taxon>
    </lineage>
</organism>
<evidence type="ECO:0000313" key="1">
    <source>
        <dbReference type="EMBL" id="MET4584118.1"/>
    </source>
</evidence>
<dbReference type="Proteomes" id="UP001549257">
    <property type="component" value="Unassembled WGS sequence"/>
</dbReference>
<accession>A0ABV2QTE7</accession>
<comment type="caution">
    <text evidence="1">The sequence shown here is derived from an EMBL/GenBank/DDBJ whole genome shotgun (WGS) entry which is preliminary data.</text>
</comment>
<protein>
    <submittedName>
        <fullName evidence="1">Uncharacterized protein</fullName>
    </submittedName>
</protein>
<dbReference type="EMBL" id="JBEPSJ010000006">
    <property type="protein sequence ID" value="MET4584118.1"/>
    <property type="molecule type" value="Genomic_DNA"/>
</dbReference>